<proteinExistence type="predicted"/>
<reference evidence="4 5" key="1">
    <citation type="journal article" date="2018" name="Mol. Plant">
        <title>The genome of Artemisia annua provides insight into the evolution of Asteraceae family and artemisinin biosynthesis.</title>
        <authorList>
            <person name="Shen Q."/>
            <person name="Zhang L."/>
            <person name="Liao Z."/>
            <person name="Wang S."/>
            <person name="Yan T."/>
            <person name="Shi P."/>
            <person name="Liu M."/>
            <person name="Fu X."/>
            <person name="Pan Q."/>
            <person name="Wang Y."/>
            <person name="Lv Z."/>
            <person name="Lu X."/>
            <person name="Zhang F."/>
            <person name="Jiang W."/>
            <person name="Ma Y."/>
            <person name="Chen M."/>
            <person name="Hao X."/>
            <person name="Li L."/>
            <person name="Tang Y."/>
            <person name="Lv G."/>
            <person name="Zhou Y."/>
            <person name="Sun X."/>
            <person name="Brodelius P.E."/>
            <person name="Rose J.K.C."/>
            <person name="Tang K."/>
        </authorList>
    </citation>
    <scope>NUCLEOTIDE SEQUENCE [LARGE SCALE GENOMIC DNA]</scope>
    <source>
        <strain evidence="5">cv. Huhao1</strain>
        <tissue evidence="4">Leaf</tissue>
    </source>
</reference>
<dbReference type="Pfam" id="PF05699">
    <property type="entry name" value="Dimer_Tnp_hAT"/>
    <property type="match status" value="1"/>
</dbReference>
<comment type="caution">
    <text evidence="4">The sequence shown here is derived from an EMBL/GenBank/DDBJ whole genome shotgun (WGS) entry which is preliminary data.</text>
</comment>
<evidence type="ECO:0000313" key="5">
    <source>
        <dbReference type="Proteomes" id="UP000245207"/>
    </source>
</evidence>
<dbReference type="AlphaFoldDB" id="A0A2U1PZE4"/>
<evidence type="ECO:0000256" key="1">
    <source>
        <dbReference type="ARBA" id="ARBA00023125"/>
    </source>
</evidence>
<accession>A0A2U1PZE4</accession>
<feature type="domain" description="hAT-like transposase RNase-H fold" evidence="3">
    <location>
        <begin position="195"/>
        <end position="259"/>
    </location>
</feature>
<gene>
    <name evidence="4" type="ORF">CTI12_AA094330</name>
</gene>
<dbReference type="PANTHER" id="PTHR46481:SF7">
    <property type="entry name" value="ZINC FINGER BED DOMAIN-CONTAINING PROTEIN RICESLEEPER 2-LIKE"/>
    <property type="match status" value="1"/>
</dbReference>
<dbReference type="InterPro" id="IPR052035">
    <property type="entry name" value="ZnF_BED_domain_contain"/>
</dbReference>
<dbReference type="GO" id="GO:0046983">
    <property type="term" value="F:protein dimerization activity"/>
    <property type="evidence" value="ECO:0007669"/>
    <property type="project" value="InterPro"/>
</dbReference>
<dbReference type="InterPro" id="IPR025525">
    <property type="entry name" value="hAT-like_transposase_RNase-H"/>
</dbReference>
<dbReference type="PANTHER" id="PTHR46481">
    <property type="entry name" value="ZINC FINGER BED DOMAIN-CONTAINING PROTEIN 4"/>
    <property type="match status" value="1"/>
</dbReference>
<organism evidence="4 5">
    <name type="scientific">Artemisia annua</name>
    <name type="common">Sweet wormwood</name>
    <dbReference type="NCBI Taxonomy" id="35608"/>
    <lineage>
        <taxon>Eukaryota</taxon>
        <taxon>Viridiplantae</taxon>
        <taxon>Streptophyta</taxon>
        <taxon>Embryophyta</taxon>
        <taxon>Tracheophyta</taxon>
        <taxon>Spermatophyta</taxon>
        <taxon>Magnoliopsida</taxon>
        <taxon>eudicotyledons</taxon>
        <taxon>Gunneridae</taxon>
        <taxon>Pentapetalae</taxon>
        <taxon>asterids</taxon>
        <taxon>campanulids</taxon>
        <taxon>Asterales</taxon>
        <taxon>Asteraceae</taxon>
        <taxon>Asteroideae</taxon>
        <taxon>Anthemideae</taxon>
        <taxon>Artemisiinae</taxon>
        <taxon>Artemisia</taxon>
    </lineage>
</organism>
<protein>
    <submittedName>
        <fullName evidence="4">Zinc finger BED domain-containing protein RICESLEEPER 2</fullName>
    </submittedName>
</protein>
<keyword evidence="5" id="KW-1185">Reference proteome</keyword>
<dbReference type="InterPro" id="IPR008906">
    <property type="entry name" value="HATC_C_dom"/>
</dbReference>
<name>A0A2U1PZE4_ARTAN</name>
<dbReference type="SUPFAM" id="SSF140996">
    <property type="entry name" value="Hermes dimerisation domain"/>
    <property type="match status" value="1"/>
</dbReference>
<sequence length="382" mass="44927">MEEDQFECDNNVKKRKAPAKPRRTTAACWNCFVPKMEQDENGNIIKFAYCKWCPVVIKADSRLHAFKKKMGDNNEGVSSIGTLETWKYDEKDIKKALLELVVLAELPFKFVEHPAFIKFAAKMQPKFNVPSRFTIARDISKFYIEERKSLLNYLSNKATTVHLTTDTWTSSCKRMNFMVLTAHFIDDDWRVLKRLDIDKHLREWQHENASFKEMIEDMRKKYDKYWGDYKKINHYMYFAMILDPTMKLEMIGVGFRHLIENGCVPMEVDKNDSDETPLSFLTDGEVCDKMVKKVENDMRVLFDIYKEKYGTNLSTGNKFSGVDDELTKYLKEPRLELEGDDYFDILNWWKLNSPRFPIVSKMAKEELDKQKGEHGKDKNVAP</sequence>
<dbReference type="Proteomes" id="UP000245207">
    <property type="component" value="Unassembled WGS sequence"/>
</dbReference>
<dbReference type="Pfam" id="PF14372">
    <property type="entry name" value="hAT-like_RNase-H"/>
    <property type="match status" value="1"/>
</dbReference>
<feature type="domain" description="HAT C-terminal dimerisation" evidence="2">
    <location>
        <begin position="325"/>
        <end position="364"/>
    </location>
</feature>
<evidence type="ECO:0000259" key="3">
    <source>
        <dbReference type="Pfam" id="PF14372"/>
    </source>
</evidence>
<dbReference type="SUPFAM" id="SSF53098">
    <property type="entry name" value="Ribonuclease H-like"/>
    <property type="match status" value="1"/>
</dbReference>
<dbReference type="InterPro" id="IPR012337">
    <property type="entry name" value="RNaseH-like_sf"/>
</dbReference>
<dbReference type="EMBL" id="PKPP01000574">
    <property type="protein sequence ID" value="PWA91085.1"/>
    <property type="molecule type" value="Genomic_DNA"/>
</dbReference>
<dbReference type="OrthoDB" id="1607513at2759"/>
<dbReference type="STRING" id="35608.A0A2U1PZE4"/>
<keyword evidence="1" id="KW-0238">DNA-binding</keyword>
<evidence type="ECO:0000313" key="4">
    <source>
        <dbReference type="EMBL" id="PWA91085.1"/>
    </source>
</evidence>
<dbReference type="GO" id="GO:0003677">
    <property type="term" value="F:DNA binding"/>
    <property type="evidence" value="ECO:0007669"/>
    <property type="project" value="UniProtKB-KW"/>
</dbReference>
<evidence type="ECO:0000259" key="2">
    <source>
        <dbReference type="Pfam" id="PF05699"/>
    </source>
</evidence>